<dbReference type="Pfam" id="PF00040">
    <property type="entry name" value="fn2"/>
    <property type="match status" value="2"/>
</dbReference>
<name>A0A8C5RZM6_LATLA</name>
<keyword evidence="4" id="KW-0677">Repeat</keyword>
<keyword evidence="5 6" id="KW-1015">Disulfide bond</keyword>
<reference evidence="8" key="1">
    <citation type="submission" date="2025-08" db="UniProtKB">
        <authorList>
            <consortium name="Ensembl"/>
        </authorList>
    </citation>
    <scope>IDENTIFICATION</scope>
</reference>
<sequence length="147" mass="16970">IFSTINTFLLWRRKRRLEVLPFKDSDPLGSNNSKALTLLERPGTTEETRKCVFPFIYNGKSYNSCTRDGREDGKLWCAITENYDVDKRLTFCTVTKTGCVFPFIYKGKSYESCTTMDHNEGKTWCATTPDYKSGLKWRLCNGEPKGY</sequence>
<dbReference type="InterPro" id="IPR000562">
    <property type="entry name" value="FN_type2_dom"/>
</dbReference>
<dbReference type="Ensembl" id="ENSLLTT00000010339.1">
    <property type="protein sequence ID" value="ENSLLTP00000009967.1"/>
    <property type="gene ID" value="ENSLLTG00000007604.1"/>
</dbReference>
<dbReference type="SMART" id="SM00059">
    <property type="entry name" value="FN2"/>
    <property type="match status" value="2"/>
</dbReference>
<dbReference type="CDD" id="cd00062">
    <property type="entry name" value="FN2"/>
    <property type="match status" value="2"/>
</dbReference>
<accession>A0A8C5RZM6</accession>
<evidence type="ECO:0000313" key="9">
    <source>
        <dbReference type="Proteomes" id="UP000694406"/>
    </source>
</evidence>
<dbReference type="Proteomes" id="UP000694406">
    <property type="component" value="Unplaced"/>
</dbReference>
<feature type="domain" description="Fibronectin type-II" evidence="7">
    <location>
        <begin position="94"/>
        <end position="142"/>
    </location>
</feature>
<keyword evidence="9" id="KW-1185">Reference proteome</keyword>
<dbReference type="PROSITE" id="PS51092">
    <property type="entry name" value="FN2_2"/>
    <property type="match status" value="2"/>
</dbReference>
<dbReference type="GeneTree" id="ENSGT01000000214845"/>
<feature type="disulfide bond" evidence="6">
    <location>
        <begin position="113"/>
        <end position="140"/>
    </location>
</feature>
<evidence type="ECO:0000256" key="3">
    <source>
        <dbReference type="ARBA" id="ARBA00022525"/>
    </source>
</evidence>
<dbReference type="PRINTS" id="PR00013">
    <property type="entry name" value="FNTYPEII"/>
</dbReference>
<dbReference type="GO" id="GO:0005576">
    <property type="term" value="C:extracellular region"/>
    <property type="evidence" value="ECO:0007669"/>
    <property type="project" value="UniProtKB-SubCell"/>
</dbReference>
<protein>
    <recommendedName>
        <fullName evidence="7">Fibronectin type-II domain-containing protein</fullName>
    </recommendedName>
</protein>
<dbReference type="AlphaFoldDB" id="A0A8C5RZM6"/>
<evidence type="ECO:0000256" key="6">
    <source>
        <dbReference type="PROSITE-ProRule" id="PRU00479"/>
    </source>
</evidence>
<reference evidence="8" key="2">
    <citation type="submission" date="2025-09" db="UniProtKB">
        <authorList>
            <consortium name="Ensembl"/>
        </authorList>
    </citation>
    <scope>IDENTIFICATION</scope>
</reference>
<dbReference type="GO" id="GO:0008201">
    <property type="term" value="F:heparin binding"/>
    <property type="evidence" value="ECO:0007669"/>
    <property type="project" value="TreeGrafter"/>
</dbReference>
<feature type="disulfide bond" evidence="6">
    <location>
        <begin position="65"/>
        <end position="92"/>
    </location>
</feature>
<keyword evidence="3" id="KW-0964">Secreted</keyword>
<dbReference type="PANTHER" id="PTHR22918">
    <property type="entry name" value="SEMINAL PLASMA PROTEIN"/>
    <property type="match status" value="1"/>
</dbReference>
<dbReference type="GO" id="GO:0009986">
    <property type="term" value="C:cell surface"/>
    <property type="evidence" value="ECO:0007669"/>
    <property type="project" value="TreeGrafter"/>
</dbReference>
<dbReference type="Gene3D" id="2.10.10.10">
    <property type="entry name" value="Fibronectin, type II, collagen-binding"/>
    <property type="match status" value="2"/>
</dbReference>
<evidence type="ECO:0000256" key="2">
    <source>
        <dbReference type="ARBA" id="ARBA00010011"/>
    </source>
</evidence>
<dbReference type="PANTHER" id="PTHR22918:SF1">
    <property type="entry name" value="FIBRONECTIN TYPE-II DOMAIN-CONTAINING PROTEIN"/>
    <property type="match status" value="1"/>
</dbReference>
<dbReference type="FunFam" id="2.10.10.10:FF:000003">
    <property type="entry name" value="binder of sperm protein homolog 1"/>
    <property type="match status" value="1"/>
</dbReference>
<comment type="subcellular location">
    <subcellularLocation>
        <location evidence="1">Secreted</location>
    </subcellularLocation>
</comment>
<dbReference type="SUPFAM" id="SSF57440">
    <property type="entry name" value="Kringle-like"/>
    <property type="match status" value="2"/>
</dbReference>
<feature type="domain" description="Fibronectin type-II" evidence="7">
    <location>
        <begin position="46"/>
        <end position="94"/>
    </location>
</feature>
<organism evidence="8 9">
    <name type="scientific">Laticauda laticaudata</name>
    <name type="common">Blue-ringed sea krait</name>
    <name type="synonym">Blue-lipped sea krait</name>
    <dbReference type="NCBI Taxonomy" id="8630"/>
    <lineage>
        <taxon>Eukaryota</taxon>
        <taxon>Metazoa</taxon>
        <taxon>Chordata</taxon>
        <taxon>Craniata</taxon>
        <taxon>Vertebrata</taxon>
        <taxon>Euteleostomi</taxon>
        <taxon>Lepidosauria</taxon>
        <taxon>Squamata</taxon>
        <taxon>Bifurcata</taxon>
        <taxon>Unidentata</taxon>
        <taxon>Episquamata</taxon>
        <taxon>Toxicofera</taxon>
        <taxon>Serpentes</taxon>
        <taxon>Colubroidea</taxon>
        <taxon>Elapidae</taxon>
        <taxon>Laticaudinae</taxon>
        <taxon>Laticauda</taxon>
    </lineage>
</organism>
<evidence type="ECO:0000256" key="1">
    <source>
        <dbReference type="ARBA" id="ARBA00004613"/>
    </source>
</evidence>
<evidence type="ECO:0000259" key="7">
    <source>
        <dbReference type="PROSITE" id="PS51092"/>
    </source>
</evidence>
<comment type="similarity">
    <text evidence="2">Belongs to the seminal plasma protein family.</text>
</comment>
<feature type="disulfide bond" evidence="6">
    <location>
        <begin position="99"/>
        <end position="125"/>
    </location>
</feature>
<dbReference type="GO" id="GO:0048240">
    <property type="term" value="P:sperm capacitation"/>
    <property type="evidence" value="ECO:0007669"/>
    <property type="project" value="TreeGrafter"/>
</dbReference>
<feature type="disulfide bond" evidence="6">
    <location>
        <begin position="51"/>
        <end position="77"/>
    </location>
</feature>
<evidence type="ECO:0000313" key="8">
    <source>
        <dbReference type="Ensembl" id="ENSLLTP00000009967.1"/>
    </source>
</evidence>
<evidence type="ECO:0000256" key="5">
    <source>
        <dbReference type="ARBA" id="ARBA00023157"/>
    </source>
</evidence>
<dbReference type="InterPro" id="IPR051666">
    <property type="entry name" value="SP_Capacitation_Regulator"/>
</dbReference>
<dbReference type="InterPro" id="IPR036943">
    <property type="entry name" value="FN_type2_sf"/>
</dbReference>
<evidence type="ECO:0000256" key="4">
    <source>
        <dbReference type="ARBA" id="ARBA00022737"/>
    </source>
</evidence>
<dbReference type="FunFam" id="2.10.10.10:FF:000001">
    <property type="entry name" value="Fibronectin 1a isoform 1"/>
    <property type="match status" value="1"/>
</dbReference>
<proteinExistence type="inferred from homology"/>
<dbReference type="InterPro" id="IPR013806">
    <property type="entry name" value="Kringle-like"/>
</dbReference>